<feature type="non-terminal residue" evidence="11">
    <location>
        <position position="1"/>
    </location>
</feature>
<dbReference type="Proteomes" id="UP000076858">
    <property type="component" value="Unassembled WGS sequence"/>
</dbReference>
<evidence type="ECO:0000313" key="12">
    <source>
        <dbReference type="Proteomes" id="UP000076858"/>
    </source>
</evidence>
<protein>
    <submittedName>
        <fullName evidence="11">Exostosin-1</fullName>
    </submittedName>
</protein>
<dbReference type="STRING" id="35525.A0A164W6I8"/>
<keyword evidence="4" id="KW-0328">Glycosyltransferase</keyword>
<dbReference type="SUPFAM" id="SSF53448">
    <property type="entry name" value="Nucleotide-diphospho-sugar transferases"/>
    <property type="match status" value="1"/>
</dbReference>
<evidence type="ECO:0000256" key="1">
    <source>
        <dbReference type="ARBA" id="ARBA00004648"/>
    </source>
</evidence>
<comment type="similarity">
    <text evidence="3">Belongs to the glycosyltransferase 47 family.</text>
</comment>
<feature type="domain" description="Glycosyl transferase 64" evidence="10">
    <location>
        <begin position="121"/>
        <end position="316"/>
    </location>
</feature>
<organism evidence="11 12">
    <name type="scientific">Daphnia magna</name>
    <dbReference type="NCBI Taxonomy" id="35525"/>
    <lineage>
        <taxon>Eukaryota</taxon>
        <taxon>Metazoa</taxon>
        <taxon>Ecdysozoa</taxon>
        <taxon>Arthropoda</taxon>
        <taxon>Crustacea</taxon>
        <taxon>Branchiopoda</taxon>
        <taxon>Diplostraca</taxon>
        <taxon>Cladocera</taxon>
        <taxon>Anomopoda</taxon>
        <taxon>Daphniidae</taxon>
        <taxon>Daphnia</taxon>
    </lineage>
</organism>
<feature type="non-terminal residue" evidence="11">
    <location>
        <position position="351"/>
    </location>
</feature>
<dbReference type="GO" id="GO:0005789">
    <property type="term" value="C:endoplasmic reticulum membrane"/>
    <property type="evidence" value="ECO:0007669"/>
    <property type="project" value="UniProtKB-SubCell"/>
</dbReference>
<dbReference type="InterPro" id="IPR004263">
    <property type="entry name" value="Exostosin"/>
</dbReference>
<reference evidence="11 12" key="1">
    <citation type="submission" date="2016-03" db="EMBL/GenBank/DDBJ databases">
        <title>EvidentialGene: Evidence-directed Construction of Genes on Genomes.</title>
        <authorList>
            <person name="Gilbert D.G."/>
            <person name="Choi J.-H."/>
            <person name="Mockaitis K."/>
            <person name="Colbourne J."/>
            <person name="Pfrender M."/>
        </authorList>
    </citation>
    <scope>NUCLEOTIDE SEQUENCE [LARGE SCALE GENOMIC DNA]</scope>
    <source>
        <strain evidence="11 12">Xinb3</strain>
        <tissue evidence="11">Complete organism</tissue>
    </source>
</reference>
<evidence type="ECO:0000256" key="4">
    <source>
        <dbReference type="ARBA" id="ARBA00022676"/>
    </source>
</evidence>
<dbReference type="PANTHER" id="PTHR48261">
    <property type="entry name" value="ACETYLGLUCOSAMINYLTRANSFERASE"/>
    <property type="match status" value="1"/>
</dbReference>
<keyword evidence="5" id="KW-0808">Transferase</keyword>
<evidence type="ECO:0000256" key="8">
    <source>
        <dbReference type="ARBA" id="ARBA00023157"/>
    </source>
</evidence>
<evidence type="ECO:0000256" key="3">
    <source>
        <dbReference type="ARBA" id="ARBA00010271"/>
    </source>
</evidence>
<evidence type="ECO:0000256" key="9">
    <source>
        <dbReference type="ARBA" id="ARBA00023180"/>
    </source>
</evidence>
<dbReference type="InterPro" id="IPR029044">
    <property type="entry name" value="Nucleotide-diphossugar_trans"/>
</dbReference>
<keyword evidence="8" id="KW-1015">Disulfide bond</keyword>
<keyword evidence="6" id="KW-0812">Transmembrane</keyword>
<evidence type="ECO:0000313" key="11">
    <source>
        <dbReference type="EMBL" id="KZS12995.1"/>
    </source>
</evidence>
<evidence type="ECO:0000256" key="2">
    <source>
        <dbReference type="ARBA" id="ARBA00004922"/>
    </source>
</evidence>
<gene>
    <name evidence="11" type="ORF">APZ42_021982</name>
</gene>
<keyword evidence="7" id="KW-0472">Membrane</keyword>
<name>A0A164W6I8_9CRUS</name>
<evidence type="ECO:0000256" key="5">
    <source>
        <dbReference type="ARBA" id="ARBA00022679"/>
    </source>
</evidence>
<comment type="caution">
    <text evidence="11">The sequence shown here is derived from an EMBL/GenBank/DDBJ whole genome shotgun (WGS) entry which is preliminary data.</text>
</comment>
<dbReference type="Gene3D" id="3.90.550.10">
    <property type="entry name" value="Spore Coat Polysaccharide Biosynthesis Protein SpsA, Chain A"/>
    <property type="match status" value="1"/>
</dbReference>
<accession>A0A164W6I8</accession>
<dbReference type="GO" id="GO:1901135">
    <property type="term" value="P:carbohydrate derivative metabolic process"/>
    <property type="evidence" value="ECO:0007669"/>
    <property type="project" value="UniProtKB-ARBA"/>
</dbReference>
<keyword evidence="6" id="KW-0735">Signal-anchor</keyword>
<dbReference type="AlphaFoldDB" id="A0A164W6I8"/>
<dbReference type="Pfam" id="PF09258">
    <property type="entry name" value="Glyco_transf_64"/>
    <property type="match status" value="1"/>
</dbReference>
<sequence length="351" mass="40549">VPDIVRSIEAERVMALRQQSQLLWHMYFSSIDRIIFTTLEIVRQRIHQHLWKDGRVWNSFPGGLVTLPDYTDTPSRLPWNQQQSTSMTLATGGQRNKNASQFTAVIYSQQQAGSPLVPATSSGPLLHLLRVVSRSQHVARIVVVWASDSPKPPPSRWPSLTRGIPLHIVVPQQKQNIGERFRPLDLIETDAVFSLDEDATLTTDEIDFAFHVWRHFPERIVGFPARTHYWDDTKGQWGYTSKWTNEYSMVLTGAAIYHRYYHALYTDWLGPLLHKTVDQSHNCEDILINFLVSHVTRQPPIKVSQRKQYKSSNLSAVTRSVAFFFTCFFIYRALNHAHFPNAHVFLFGFFF</sequence>
<comment type="subcellular location">
    <subcellularLocation>
        <location evidence="1">Endoplasmic reticulum membrane</location>
        <topology evidence="1">Single-pass type II membrane protein</topology>
    </subcellularLocation>
</comment>
<dbReference type="OrthoDB" id="1924787at2759"/>
<proteinExistence type="inferred from homology"/>
<dbReference type="EMBL" id="LRGB01001333">
    <property type="protein sequence ID" value="KZS12995.1"/>
    <property type="molecule type" value="Genomic_DNA"/>
</dbReference>
<evidence type="ECO:0000259" key="10">
    <source>
        <dbReference type="Pfam" id="PF09258"/>
    </source>
</evidence>
<dbReference type="PANTHER" id="PTHR48261:SF3">
    <property type="entry name" value="EXOSTOSIN GLYCOSYLTRANSFERASE 1"/>
    <property type="match status" value="1"/>
</dbReference>
<dbReference type="InterPro" id="IPR015338">
    <property type="entry name" value="GT64_dom"/>
</dbReference>
<comment type="pathway">
    <text evidence="2">Protein modification; protein glycosylation.</text>
</comment>
<evidence type="ECO:0000256" key="6">
    <source>
        <dbReference type="ARBA" id="ARBA00022968"/>
    </source>
</evidence>
<keyword evidence="12" id="KW-1185">Reference proteome</keyword>
<keyword evidence="9" id="KW-0325">Glycoprotein</keyword>
<dbReference type="GO" id="GO:0016757">
    <property type="term" value="F:glycosyltransferase activity"/>
    <property type="evidence" value="ECO:0007669"/>
    <property type="project" value="UniProtKB-KW"/>
</dbReference>
<evidence type="ECO:0000256" key="7">
    <source>
        <dbReference type="ARBA" id="ARBA00023136"/>
    </source>
</evidence>